<sequence>MMKSWMRVGAVVVGGAALVVSPLAAQAAPVKSGQPYTHLLTSKDWSTGGAYVAQGGDVTLQLSTLPKATEVLIEECDSGRDLGDGHVFTKQASTQKLATDVPKGTCFVMLLHPKSGNGGYSVKGTLSY</sequence>
<reference evidence="2 3" key="1">
    <citation type="submission" date="2020-08" db="EMBL/GenBank/DDBJ databases">
        <title>Sequencing the genomes of 1000 actinobacteria strains.</title>
        <authorList>
            <person name="Klenk H.-P."/>
        </authorList>
    </citation>
    <scope>NUCLEOTIDE SEQUENCE [LARGE SCALE GENOMIC DNA]</scope>
    <source>
        <strain evidence="2 3">DSM 17294</strain>
    </source>
</reference>
<comment type="caution">
    <text evidence="2">The sequence shown here is derived from an EMBL/GenBank/DDBJ whole genome shotgun (WGS) entry which is preliminary data.</text>
</comment>
<evidence type="ECO:0000256" key="1">
    <source>
        <dbReference type="SAM" id="SignalP"/>
    </source>
</evidence>
<evidence type="ECO:0000313" key="3">
    <source>
        <dbReference type="Proteomes" id="UP000558997"/>
    </source>
</evidence>
<dbReference type="EMBL" id="JACHNF010000001">
    <property type="protein sequence ID" value="MBB5980634.1"/>
    <property type="molecule type" value="Genomic_DNA"/>
</dbReference>
<feature type="signal peptide" evidence="1">
    <location>
        <begin position="1"/>
        <end position="27"/>
    </location>
</feature>
<evidence type="ECO:0008006" key="4">
    <source>
        <dbReference type="Google" id="ProtNLM"/>
    </source>
</evidence>
<organism evidence="2 3">
    <name type="scientific">Kribbella solani</name>
    <dbReference type="NCBI Taxonomy" id="236067"/>
    <lineage>
        <taxon>Bacteria</taxon>
        <taxon>Bacillati</taxon>
        <taxon>Actinomycetota</taxon>
        <taxon>Actinomycetes</taxon>
        <taxon>Propionibacteriales</taxon>
        <taxon>Kribbellaceae</taxon>
        <taxon>Kribbella</taxon>
    </lineage>
</organism>
<protein>
    <recommendedName>
        <fullName evidence="4">Secreted protein</fullName>
    </recommendedName>
</protein>
<evidence type="ECO:0000313" key="2">
    <source>
        <dbReference type="EMBL" id="MBB5980634.1"/>
    </source>
</evidence>
<dbReference type="AlphaFoldDB" id="A0A841DND1"/>
<keyword evidence="3" id="KW-1185">Reference proteome</keyword>
<name>A0A841DND1_9ACTN</name>
<proteinExistence type="predicted"/>
<dbReference type="RefSeq" id="WP_184836522.1">
    <property type="nucleotide sequence ID" value="NZ_BAAAVN010000003.1"/>
</dbReference>
<dbReference type="Proteomes" id="UP000558997">
    <property type="component" value="Unassembled WGS sequence"/>
</dbReference>
<gene>
    <name evidence="2" type="ORF">HDA44_003975</name>
</gene>
<feature type="chain" id="PRO_5032986106" description="Secreted protein" evidence="1">
    <location>
        <begin position="28"/>
        <end position="128"/>
    </location>
</feature>
<accession>A0A841DND1</accession>
<keyword evidence="1" id="KW-0732">Signal</keyword>